<sequence length="76" mass="9278">MNPLSRHIVDYIILMGFSFSKFDDKFTVEIAGEEYTIQRLGLRHWRCVHYGFMTEFKSQYEVIKWLDSRWSFSEEM</sequence>
<evidence type="ECO:0000313" key="1">
    <source>
        <dbReference type="EMBL" id="DAF64351.1"/>
    </source>
</evidence>
<reference evidence="1" key="1">
    <citation type="journal article" date="2021" name="Proc. Natl. Acad. Sci. U.S.A.">
        <title>A Catalog of Tens of Thousands of Viruses from Human Metagenomes Reveals Hidden Associations with Chronic Diseases.</title>
        <authorList>
            <person name="Tisza M.J."/>
            <person name="Buck C.B."/>
        </authorList>
    </citation>
    <scope>NUCLEOTIDE SEQUENCE</scope>
    <source>
        <strain evidence="1">Cttot15</strain>
    </source>
</reference>
<accession>A0A8S5TML4</accession>
<keyword evidence="1" id="KW-0675">Receptor</keyword>
<proteinExistence type="predicted"/>
<protein>
    <submittedName>
        <fullName evidence="1">Interleukin-17 receptor, fibronectin-III-like domain 1</fullName>
    </submittedName>
</protein>
<dbReference type="EMBL" id="BK032858">
    <property type="protein sequence ID" value="DAF64351.1"/>
    <property type="molecule type" value="Genomic_DNA"/>
</dbReference>
<organism evidence="1">
    <name type="scientific">Podoviridae sp. cttot15</name>
    <dbReference type="NCBI Taxonomy" id="2827751"/>
    <lineage>
        <taxon>Viruses</taxon>
        <taxon>Duplodnaviria</taxon>
        <taxon>Heunggongvirae</taxon>
        <taxon>Uroviricota</taxon>
        <taxon>Caudoviricetes</taxon>
    </lineage>
</organism>
<name>A0A8S5TML4_9CAUD</name>